<dbReference type="OrthoDB" id="9785502at2"/>
<dbReference type="PANTHER" id="PTHR11592">
    <property type="entry name" value="GLUTATHIONE PEROXIDASE"/>
    <property type="match status" value="1"/>
</dbReference>
<dbReference type="AlphaFoldDB" id="A0A2T1KJA5"/>
<keyword evidence="6" id="KW-0732">Signal</keyword>
<comment type="similarity">
    <text evidence="1 5">Belongs to the glutathione peroxidase family.</text>
</comment>
<evidence type="ECO:0000256" key="5">
    <source>
        <dbReference type="RuleBase" id="RU000499"/>
    </source>
</evidence>
<evidence type="ECO:0000256" key="1">
    <source>
        <dbReference type="ARBA" id="ARBA00006926"/>
    </source>
</evidence>
<dbReference type="PIRSF" id="PIRSF000303">
    <property type="entry name" value="Glutathion_perox"/>
    <property type="match status" value="1"/>
</dbReference>
<reference evidence="7 8" key="1">
    <citation type="submission" date="2018-03" db="EMBL/GenBank/DDBJ databases">
        <title>Marinobacter brunus sp. nov., a marine bacterium of Gamma-proteobacteria isolated from the surface seawater of the South China Sea.</title>
        <authorList>
            <person name="Cheng H."/>
            <person name="Wu Y.-H."/>
            <person name="Xamxidin M."/>
            <person name="Xu X.-W."/>
        </authorList>
    </citation>
    <scope>NUCLEOTIDE SEQUENCE [LARGE SCALE GENOMIC DNA]</scope>
    <source>
        <strain evidence="7 8">JCM 30472</strain>
    </source>
</reference>
<accession>A0A2T1KJA5</accession>
<dbReference type="GO" id="GO:0004601">
    <property type="term" value="F:peroxidase activity"/>
    <property type="evidence" value="ECO:0007669"/>
    <property type="project" value="UniProtKB-KW"/>
</dbReference>
<feature type="chain" id="PRO_5015455619" description="Glutathione peroxidase" evidence="6">
    <location>
        <begin position="24"/>
        <end position="181"/>
    </location>
</feature>
<dbReference type="GO" id="GO:0034599">
    <property type="term" value="P:cellular response to oxidative stress"/>
    <property type="evidence" value="ECO:0007669"/>
    <property type="project" value="TreeGrafter"/>
</dbReference>
<evidence type="ECO:0000256" key="3">
    <source>
        <dbReference type="ARBA" id="ARBA00023002"/>
    </source>
</evidence>
<evidence type="ECO:0000256" key="6">
    <source>
        <dbReference type="SAM" id="SignalP"/>
    </source>
</evidence>
<proteinExistence type="inferred from homology"/>
<dbReference type="PANTHER" id="PTHR11592:SF44">
    <property type="entry name" value="GLUTATHIONE PEROXIDASE"/>
    <property type="match status" value="1"/>
</dbReference>
<keyword evidence="2 5" id="KW-0575">Peroxidase</keyword>
<dbReference type="PROSITE" id="PS00460">
    <property type="entry name" value="GLUTATHIONE_PEROXID_1"/>
    <property type="match status" value="1"/>
</dbReference>
<dbReference type="InterPro" id="IPR036249">
    <property type="entry name" value="Thioredoxin-like_sf"/>
</dbReference>
<dbReference type="PROSITE" id="PS51355">
    <property type="entry name" value="GLUTATHIONE_PEROXID_3"/>
    <property type="match status" value="1"/>
</dbReference>
<dbReference type="EMBL" id="PXNN01000003">
    <property type="protein sequence ID" value="PSF10246.1"/>
    <property type="molecule type" value="Genomic_DNA"/>
</dbReference>
<name>A0A2T1KJA5_9GAMM</name>
<dbReference type="Gene3D" id="3.40.30.10">
    <property type="entry name" value="Glutaredoxin"/>
    <property type="match status" value="1"/>
</dbReference>
<dbReference type="SUPFAM" id="SSF52833">
    <property type="entry name" value="Thioredoxin-like"/>
    <property type="match status" value="1"/>
</dbReference>
<evidence type="ECO:0000256" key="2">
    <source>
        <dbReference type="ARBA" id="ARBA00022559"/>
    </source>
</evidence>
<dbReference type="Proteomes" id="UP000238385">
    <property type="component" value="Unassembled WGS sequence"/>
</dbReference>
<organism evidence="7 8">
    <name type="scientific">Marinobacter halophilus</name>
    <dbReference type="NCBI Taxonomy" id="1323740"/>
    <lineage>
        <taxon>Bacteria</taxon>
        <taxon>Pseudomonadati</taxon>
        <taxon>Pseudomonadota</taxon>
        <taxon>Gammaproteobacteria</taxon>
        <taxon>Pseudomonadales</taxon>
        <taxon>Marinobacteraceae</taxon>
        <taxon>Marinobacter</taxon>
    </lineage>
</organism>
<keyword evidence="3 5" id="KW-0560">Oxidoreductase</keyword>
<evidence type="ECO:0000256" key="4">
    <source>
        <dbReference type="PIRSR" id="PIRSR000303-1"/>
    </source>
</evidence>
<evidence type="ECO:0000313" key="7">
    <source>
        <dbReference type="EMBL" id="PSF10246.1"/>
    </source>
</evidence>
<feature type="signal peptide" evidence="6">
    <location>
        <begin position="1"/>
        <end position="23"/>
    </location>
</feature>
<dbReference type="InterPro" id="IPR029759">
    <property type="entry name" value="GPX_AS"/>
</dbReference>
<feature type="active site" evidence="4">
    <location>
        <position position="63"/>
    </location>
</feature>
<sequence>MHWLTVQRLMLLFLVVISVPAWAEQCPAFLDHDQRKLHSKDSVNLCELAAGKPMLVVNTASRCGYTGQFEGLEALHKEYASQGLVVVGFASDDFRQEAGTEEEAAEVCFVNFGVTFTMIAPGAVTGRDANPVFQELNRQSQPPRWNFTKYVLNRTGQVTASFPSRVRPDDPQLIEALDAVL</sequence>
<protein>
    <recommendedName>
        <fullName evidence="5">Glutathione peroxidase</fullName>
    </recommendedName>
</protein>
<keyword evidence="8" id="KW-1185">Reference proteome</keyword>
<dbReference type="PRINTS" id="PR01011">
    <property type="entry name" value="GLUTPROXDASE"/>
</dbReference>
<dbReference type="Pfam" id="PF00255">
    <property type="entry name" value="GSHPx"/>
    <property type="match status" value="1"/>
</dbReference>
<evidence type="ECO:0000313" key="8">
    <source>
        <dbReference type="Proteomes" id="UP000238385"/>
    </source>
</evidence>
<comment type="caution">
    <text evidence="7">The sequence shown here is derived from an EMBL/GenBank/DDBJ whole genome shotgun (WGS) entry which is preliminary data.</text>
</comment>
<dbReference type="InterPro" id="IPR000889">
    <property type="entry name" value="Glutathione_peroxidase"/>
</dbReference>
<dbReference type="RefSeq" id="WP_106670033.1">
    <property type="nucleotide sequence ID" value="NZ_BMFE01000001.1"/>
</dbReference>
<gene>
    <name evidence="7" type="ORF">C7H08_01740</name>
</gene>